<gene>
    <name evidence="1" type="ORF">FBZ87_11346</name>
</gene>
<organism evidence="1 2">
    <name type="scientific">Nitrospirillum amazonense</name>
    <dbReference type="NCBI Taxonomy" id="28077"/>
    <lineage>
        <taxon>Bacteria</taxon>
        <taxon>Pseudomonadati</taxon>
        <taxon>Pseudomonadota</taxon>
        <taxon>Alphaproteobacteria</taxon>
        <taxon>Rhodospirillales</taxon>
        <taxon>Azospirillaceae</taxon>
        <taxon>Nitrospirillum</taxon>
    </lineage>
</organism>
<evidence type="ECO:0000313" key="2">
    <source>
        <dbReference type="Proteomes" id="UP000320516"/>
    </source>
</evidence>
<dbReference type="AlphaFoldDB" id="A0A560J9D7"/>
<evidence type="ECO:0000313" key="1">
    <source>
        <dbReference type="EMBL" id="TWB67803.1"/>
    </source>
</evidence>
<comment type="caution">
    <text evidence="1">The sequence shown here is derived from an EMBL/GenBank/DDBJ whole genome shotgun (WGS) entry which is preliminary data.</text>
</comment>
<accession>A0A560J9D7</accession>
<reference evidence="1 2" key="1">
    <citation type="submission" date="2019-06" db="EMBL/GenBank/DDBJ databases">
        <title>Genomic Encyclopedia of Type Strains, Phase IV (KMG-V): Genome sequencing to study the core and pangenomes of soil and plant-associated prokaryotes.</title>
        <authorList>
            <person name="Whitman W."/>
        </authorList>
    </citation>
    <scope>NUCLEOTIDE SEQUENCE [LARGE SCALE GENOMIC DNA]</scope>
    <source>
        <strain evidence="1 2">BR 12005</strain>
    </source>
</reference>
<sequence length="43" mass="4510">MEQYSSEAYIGLDVSKLRNAVAVAEGGRNGEVNRAGIVGGFHS</sequence>
<name>A0A560J9D7_9PROT</name>
<protein>
    <submittedName>
        <fullName evidence="1">Uncharacterized protein</fullName>
    </submittedName>
</protein>
<dbReference type="EMBL" id="VITV01000013">
    <property type="protein sequence ID" value="TWB67803.1"/>
    <property type="molecule type" value="Genomic_DNA"/>
</dbReference>
<dbReference type="Proteomes" id="UP000320516">
    <property type="component" value="Unassembled WGS sequence"/>
</dbReference>
<proteinExistence type="predicted"/>